<organism evidence="2 3">
    <name type="scientific">Trichinella nelsoni</name>
    <dbReference type="NCBI Taxonomy" id="6336"/>
    <lineage>
        <taxon>Eukaryota</taxon>
        <taxon>Metazoa</taxon>
        <taxon>Ecdysozoa</taxon>
        <taxon>Nematoda</taxon>
        <taxon>Enoplea</taxon>
        <taxon>Dorylaimia</taxon>
        <taxon>Trichinellida</taxon>
        <taxon>Trichinellidae</taxon>
        <taxon>Trichinella</taxon>
    </lineage>
</organism>
<protein>
    <submittedName>
        <fullName evidence="2">Uncharacterized protein</fullName>
    </submittedName>
</protein>
<sequence>MNICKSDCGALFHEKFTFGMVQTGPTCHLLVAVRAILLGRQIVVLLCNKLMRHAVECVMLLCSCSTIKVIALLGFICLEWLWQSKETNGNLEKMSRNDTAEMEIIFLAKEGSSGFVINRAILYDHSTLKALHSA</sequence>
<keyword evidence="3" id="KW-1185">Reference proteome</keyword>
<reference evidence="2 3" key="1">
    <citation type="submission" date="2015-01" db="EMBL/GenBank/DDBJ databases">
        <title>Evolution of Trichinella species and genotypes.</title>
        <authorList>
            <person name="Korhonen P.K."/>
            <person name="Edoardo P."/>
            <person name="Giuseppe L.R."/>
            <person name="Gasser R.B."/>
        </authorList>
    </citation>
    <scope>NUCLEOTIDE SEQUENCE [LARGE SCALE GENOMIC DNA]</scope>
    <source>
        <strain evidence="2">ISS37</strain>
    </source>
</reference>
<accession>A0A0V0RDY6</accession>
<feature type="transmembrane region" description="Helical" evidence="1">
    <location>
        <begin position="58"/>
        <end position="82"/>
    </location>
</feature>
<gene>
    <name evidence="2" type="ORF">T07_2207</name>
</gene>
<keyword evidence="1" id="KW-0812">Transmembrane</keyword>
<proteinExistence type="predicted"/>
<dbReference type="OrthoDB" id="10615146at2759"/>
<evidence type="ECO:0000313" key="3">
    <source>
        <dbReference type="Proteomes" id="UP000054630"/>
    </source>
</evidence>
<keyword evidence="1" id="KW-0472">Membrane</keyword>
<dbReference type="EMBL" id="JYDL01000288">
    <property type="protein sequence ID" value="KRX12705.1"/>
    <property type="molecule type" value="Genomic_DNA"/>
</dbReference>
<keyword evidence="1" id="KW-1133">Transmembrane helix</keyword>
<name>A0A0V0RDY6_9BILA</name>
<dbReference type="Proteomes" id="UP000054630">
    <property type="component" value="Unassembled WGS sequence"/>
</dbReference>
<comment type="caution">
    <text evidence="2">The sequence shown here is derived from an EMBL/GenBank/DDBJ whole genome shotgun (WGS) entry which is preliminary data.</text>
</comment>
<dbReference type="AlphaFoldDB" id="A0A0V0RDY6"/>
<evidence type="ECO:0000313" key="2">
    <source>
        <dbReference type="EMBL" id="KRX12705.1"/>
    </source>
</evidence>
<evidence type="ECO:0000256" key="1">
    <source>
        <dbReference type="SAM" id="Phobius"/>
    </source>
</evidence>